<sequence length="620" mass="70252">MEAVPGMIATQHSGNGKANQYFFRGFNLDHGTDFRTEVNGMPVNLPSHGHGQGYTDVNFLIPEVIDTVEYRKGPYYASVGDFSSAGSVDISTRRSFSRQHVKVTGGEHDYYRGLVYGGKRSGDHKLVYAVEGQTFNGPWRDINEDVEKVNVLLGHEWHQGESHYATTLMVYDNKWNSADQIANRAVRSGQISRLGSLDEDAGGESHRYSLSFQWDKPGQRGSVYAIDYGLNLWSNFTYFLDDPVNGDEFEQIDDRAVVGGDVEYDYQWLTAFAPLTLHWGLEWRHDQIRDVGLFKSADRNRLGVVRRDRVAQTSAALFGSVVYPFAEKWRATLGMRYDHYYFDVRDRAGVNVNGFDLSANGGNAHDGITSPKFSLAWLPNEKAEYYLSAGYSFHSNDARGTTIEIDPVAGTPVDQVDPLVRSRGEELGARFYPNDQWQVTLAAWQLRLASELLFVGDAGNTEANRRSLRRGAEMNVVYRPTRSWEFDVELATTRARFQGDEPGEGRFIEGAPDRVMAFGAHYRGQRWFAGYRLRHFGPRPLDSFSDQESSSTTIQNIKLGMQWPRWEVALEVLNLADVEHNDIDYFYASRLAGEPAGGVEDRHFHPILPRTWRLSVEHQF</sequence>
<keyword evidence="5 9" id="KW-0798">TonB box</keyword>
<dbReference type="Gene3D" id="2.40.170.20">
    <property type="entry name" value="TonB-dependent receptor, beta-barrel domain"/>
    <property type="match status" value="1"/>
</dbReference>
<organism evidence="12 13">
    <name type="scientific">Alcanivorax jadensis T9</name>
    <dbReference type="NCBI Taxonomy" id="1177181"/>
    <lineage>
        <taxon>Bacteria</taxon>
        <taxon>Pseudomonadati</taxon>
        <taxon>Pseudomonadota</taxon>
        <taxon>Gammaproteobacteria</taxon>
        <taxon>Oceanospirillales</taxon>
        <taxon>Alcanivoracaceae</taxon>
        <taxon>Alcanivorax</taxon>
    </lineage>
</organism>
<dbReference type="Pfam" id="PF07715">
    <property type="entry name" value="Plug"/>
    <property type="match status" value="1"/>
</dbReference>
<keyword evidence="13" id="KW-1185">Reference proteome</keyword>
<protein>
    <submittedName>
        <fullName evidence="12">Outer membrane receptor protein</fullName>
    </submittedName>
</protein>
<evidence type="ECO:0000259" key="10">
    <source>
        <dbReference type="Pfam" id="PF00593"/>
    </source>
</evidence>
<dbReference type="PANTHER" id="PTHR30069:SF36">
    <property type="entry name" value="BLL6948 PROTEIN"/>
    <property type="match status" value="1"/>
</dbReference>
<keyword evidence="3 8" id="KW-1134">Transmembrane beta strand</keyword>
<evidence type="ECO:0000256" key="1">
    <source>
        <dbReference type="ARBA" id="ARBA00004571"/>
    </source>
</evidence>
<dbReference type="Pfam" id="PF00593">
    <property type="entry name" value="TonB_dep_Rec_b-barrel"/>
    <property type="match status" value="1"/>
</dbReference>
<name>A0ABR4WCC3_9GAMM</name>
<proteinExistence type="inferred from homology"/>
<evidence type="ECO:0000256" key="2">
    <source>
        <dbReference type="ARBA" id="ARBA00022448"/>
    </source>
</evidence>
<evidence type="ECO:0000256" key="6">
    <source>
        <dbReference type="ARBA" id="ARBA00023136"/>
    </source>
</evidence>
<evidence type="ECO:0000259" key="11">
    <source>
        <dbReference type="Pfam" id="PF07715"/>
    </source>
</evidence>
<evidence type="ECO:0000256" key="7">
    <source>
        <dbReference type="ARBA" id="ARBA00023237"/>
    </source>
</evidence>
<evidence type="ECO:0000256" key="8">
    <source>
        <dbReference type="PROSITE-ProRule" id="PRU01360"/>
    </source>
</evidence>
<dbReference type="InterPro" id="IPR036942">
    <property type="entry name" value="Beta-barrel_TonB_sf"/>
</dbReference>
<keyword evidence="4 8" id="KW-0812">Transmembrane</keyword>
<dbReference type="Gene3D" id="2.170.130.10">
    <property type="entry name" value="TonB-dependent receptor, plug domain"/>
    <property type="match status" value="1"/>
</dbReference>
<evidence type="ECO:0000256" key="3">
    <source>
        <dbReference type="ARBA" id="ARBA00022452"/>
    </source>
</evidence>
<dbReference type="InterPro" id="IPR037066">
    <property type="entry name" value="Plug_dom_sf"/>
</dbReference>
<reference evidence="12 13" key="1">
    <citation type="submission" date="2012-09" db="EMBL/GenBank/DDBJ databases">
        <title>Genome Sequence of alkane-degrading Bacterium Alcanivorax jadensis T9.</title>
        <authorList>
            <person name="Lai Q."/>
            <person name="Shao Z."/>
        </authorList>
    </citation>
    <scope>NUCLEOTIDE SEQUENCE [LARGE SCALE GENOMIC DNA]</scope>
    <source>
        <strain evidence="12 13">T9</strain>
    </source>
</reference>
<dbReference type="InterPro" id="IPR039426">
    <property type="entry name" value="TonB-dep_rcpt-like"/>
</dbReference>
<comment type="caution">
    <text evidence="12">The sequence shown here is derived from an EMBL/GenBank/DDBJ whole genome shotgun (WGS) entry which is preliminary data.</text>
</comment>
<evidence type="ECO:0000256" key="9">
    <source>
        <dbReference type="RuleBase" id="RU003357"/>
    </source>
</evidence>
<feature type="domain" description="TonB-dependent receptor-like beta-barrel" evidence="10">
    <location>
        <begin position="186"/>
        <end position="575"/>
    </location>
</feature>
<dbReference type="PANTHER" id="PTHR30069">
    <property type="entry name" value="TONB-DEPENDENT OUTER MEMBRANE RECEPTOR"/>
    <property type="match status" value="1"/>
</dbReference>
<dbReference type="Proteomes" id="UP000029443">
    <property type="component" value="Unassembled WGS sequence"/>
</dbReference>
<evidence type="ECO:0000256" key="4">
    <source>
        <dbReference type="ARBA" id="ARBA00022692"/>
    </source>
</evidence>
<accession>A0ABR4WCC3</accession>
<evidence type="ECO:0000313" key="13">
    <source>
        <dbReference type="Proteomes" id="UP000029443"/>
    </source>
</evidence>
<keyword evidence="6 8" id="KW-0472">Membrane</keyword>
<dbReference type="InterPro" id="IPR012910">
    <property type="entry name" value="Plug_dom"/>
</dbReference>
<evidence type="ECO:0000256" key="5">
    <source>
        <dbReference type="ARBA" id="ARBA00023077"/>
    </source>
</evidence>
<dbReference type="InterPro" id="IPR000531">
    <property type="entry name" value="Beta-barrel_TonB"/>
</dbReference>
<feature type="domain" description="TonB-dependent receptor plug" evidence="11">
    <location>
        <begin position="3"/>
        <end position="86"/>
    </location>
</feature>
<dbReference type="PROSITE" id="PS52016">
    <property type="entry name" value="TONB_DEPENDENT_REC_3"/>
    <property type="match status" value="1"/>
</dbReference>
<comment type="similarity">
    <text evidence="8 9">Belongs to the TonB-dependent receptor family.</text>
</comment>
<keyword evidence="12" id="KW-0675">Receptor</keyword>
<comment type="subcellular location">
    <subcellularLocation>
        <location evidence="1 8">Cell outer membrane</location>
        <topology evidence="1 8">Multi-pass membrane protein</topology>
    </subcellularLocation>
</comment>
<dbReference type="SUPFAM" id="SSF56935">
    <property type="entry name" value="Porins"/>
    <property type="match status" value="1"/>
</dbReference>
<keyword evidence="7 8" id="KW-0998">Cell outer membrane</keyword>
<keyword evidence="2 8" id="KW-0813">Transport</keyword>
<gene>
    <name evidence="12" type="ORF">T9A_02162</name>
</gene>
<evidence type="ECO:0000313" key="12">
    <source>
        <dbReference type="EMBL" id="KGD60685.1"/>
    </source>
</evidence>
<dbReference type="EMBL" id="ARXU01000008">
    <property type="protein sequence ID" value="KGD60685.1"/>
    <property type="molecule type" value="Genomic_DNA"/>
</dbReference>